<dbReference type="PANTHER" id="PTHR47723">
    <property type="entry name" value="OS05G0353850 PROTEIN"/>
    <property type="match status" value="1"/>
</dbReference>
<dbReference type="GO" id="GO:0004523">
    <property type="term" value="F:RNA-DNA hybrid ribonuclease activity"/>
    <property type="evidence" value="ECO:0007669"/>
    <property type="project" value="InterPro"/>
</dbReference>
<feature type="domain" description="RNase H type-1" evidence="1">
    <location>
        <begin position="331"/>
        <end position="434"/>
    </location>
</feature>
<organism evidence="2 3">
    <name type="scientific">Dipteronia sinensis</name>
    <dbReference type="NCBI Taxonomy" id="43782"/>
    <lineage>
        <taxon>Eukaryota</taxon>
        <taxon>Viridiplantae</taxon>
        <taxon>Streptophyta</taxon>
        <taxon>Embryophyta</taxon>
        <taxon>Tracheophyta</taxon>
        <taxon>Spermatophyta</taxon>
        <taxon>Magnoliopsida</taxon>
        <taxon>eudicotyledons</taxon>
        <taxon>Gunneridae</taxon>
        <taxon>Pentapetalae</taxon>
        <taxon>rosids</taxon>
        <taxon>malvids</taxon>
        <taxon>Sapindales</taxon>
        <taxon>Sapindaceae</taxon>
        <taxon>Hippocastanoideae</taxon>
        <taxon>Acereae</taxon>
        <taxon>Dipteronia</taxon>
    </lineage>
</organism>
<sequence>MMIIDLGTTYNRYAELGLDNVSAATIPNCVSLVSRYHGTSVEIYCRRDPSLIWVGSNQAFDTEYREKYFFDFMAIFMVNRYYGINNTSYREISAMRGIPSFIPSPLKFYKKYHLTWGSKFEEFDDLVAQFLESAEYQAAQEQAEQGGSRTMTFVKVLHILAPEKAMFLALSSSLKVFFGELAVELIFVSGLITGCRGRPHSGIDKAIWGWSHNGHFSVKLTYRGSSLTIKGLFRGWFWMLLAQDVRLVLRTLNIFFAAAVIPLVSGRKSLERCKRAFDANFFIPQALYMIINHFIKDWLIANYTGPARDASVLLISWMPPLDGLVKLSIYGSLNANMGTITAGGVSRNHHKKWLKGFSINKGISSVQESKLCGMLEGLSMVWNSVYRNIIMESDFLSSVQLLSNAPDPNHPLFSIIQSYNNLISAEWHCNVVHVFFLGKLISWLMI</sequence>
<dbReference type="InterPro" id="IPR053151">
    <property type="entry name" value="RNase_H-like"/>
</dbReference>
<name>A0AAE0B230_9ROSI</name>
<reference evidence="2" key="1">
    <citation type="journal article" date="2023" name="Plant J.">
        <title>Genome sequences and population genomics provide insights into the demographic history, inbreeding, and mutation load of two 'living fossil' tree species of Dipteronia.</title>
        <authorList>
            <person name="Feng Y."/>
            <person name="Comes H.P."/>
            <person name="Chen J."/>
            <person name="Zhu S."/>
            <person name="Lu R."/>
            <person name="Zhang X."/>
            <person name="Li P."/>
            <person name="Qiu J."/>
            <person name="Olsen K.M."/>
            <person name="Qiu Y."/>
        </authorList>
    </citation>
    <scope>NUCLEOTIDE SEQUENCE</scope>
    <source>
        <strain evidence="2">NBL</strain>
    </source>
</reference>
<evidence type="ECO:0000259" key="1">
    <source>
        <dbReference type="Pfam" id="PF13456"/>
    </source>
</evidence>
<dbReference type="CDD" id="cd06222">
    <property type="entry name" value="RNase_H_like"/>
    <property type="match status" value="1"/>
</dbReference>
<dbReference type="Pfam" id="PF13456">
    <property type="entry name" value="RVT_3"/>
    <property type="match status" value="1"/>
</dbReference>
<dbReference type="PANTHER" id="PTHR47723:SF19">
    <property type="entry name" value="POLYNUCLEOTIDYL TRANSFERASE, RIBONUCLEASE H-LIKE SUPERFAMILY PROTEIN"/>
    <property type="match status" value="1"/>
</dbReference>
<dbReference type="Proteomes" id="UP001281410">
    <property type="component" value="Unassembled WGS sequence"/>
</dbReference>
<dbReference type="InterPro" id="IPR002156">
    <property type="entry name" value="RNaseH_domain"/>
</dbReference>
<proteinExistence type="predicted"/>
<comment type="caution">
    <text evidence="2">The sequence shown here is derived from an EMBL/GenBank/DDBJ whole genome shotgun (WGS) entry which is preliminary data.</text>
</comment>
<dbReference type="EMBL" id="JANJYJ010000002">
    <property type="protein sequence ID" value="KAK3227879.1"/>
    <property type="molecule type" value="Genomic_DNA"/>
</dbReference>
<accession>A0AAE0B230</accession>
<gene>
    <name evidence="2" type="ORF">Dsin_007741</name>
</gene>
<protein>
    <recommendedName>
        <fullName evidence="1">RNase H type-1 domain-containing protein</fullName>
    </recommendedName>
</protein>
<dbReference type="AlphaFoldDB" id="A0AAE0B230"/>
<dbReference type="InterPro" id="IPR044730">
    <property type="entry name" value="RNase_H-like_dom_plant"/>
</dbReference>
<evidence type="ECO:0000313" key="2">
    <source>
        <dbReference type="EMBL" id="KAK3227879.1"/>
    </source>
</evidence>
<keyword evidence="3" id="KW-1185">Reference proteome</keyword>
<dbReference type="GO" id="GO:0003676">
    <property type="term" value="F:nucleic acid binding"/>
    <property type="evidence" value="ECO:0007669"/>
    <property type="project" value="InterPro"/>
</dbReference>
<evidence type="ECO:0000313" key="3">
    <source>
        <dbReference type="Proteomes" id="UP001281410"/>
    </source>
</evidence>